<comment type="caution">
    <text evidence="1">The sequence shown here is derived from an EMBL/GenBank/DDBJ whole genome shotgun (WGS) entry which is preliminary data.</text>
</comment>
<reference evidence="1 2" key="1">
    <citation type="journal article" date="2011" name="J. Bacteriol.">
        <title>Draft genome sequence of the anoxygenic filamentous phototrophic bacterium Oscillochloris trichoides subsp. DG-6.</title>
        <authorList>
            <person name="Kuznetsov B.B."/>
            <person name="Ivanovsky R.N."/>
            <person name="Keppen O.I."/>
            <person name="Sukhacheva M.V."/>
            <person name="Bumazhkin B.K."/>
            <person name="Patutina E.O."/>
            <person name="Beletsky A.V."/>
            <person name="Mardanov A.V."/>
            <person name="Baslerov R.V."/>
            <person name="Panteleeva A.N."/>
            <person name="Kolganova T.V."/>
            <person name="Ravin N.V."/>
            <person name="Skryabin K.G."/>
        </authorList>
    </citation>
    <scope>NUCLEOTIDE SEQUENCE [LARGE SCALE GENOMIC DNA]</scope>
    <source>
        <strain evidence="1 2">DG-6</strain>
    </source>
</reference>
<organism evidence="1 2">
    <name type="scientific">Oscillochloris trichoides DG-6</name>
    <dbReference type="NCBI Taxonomy" id="765420"/>
    <lineage>
        <taxon>Bacteria</taxon>
        <taxon>Bacillati</taxon>
        <taxon>Chloroflexota</taxon>
        <taxon>Chloroflexia</taxon>
        <taxon>Chloroflexales</taxon>
        <taxon>Chloroflexineae</taxon>
        <taxon>Oscillochloridaceae</taxon>
        <taxon>Oscillochloris</taxon>
    </lineage>
</organism>
<evidence type="ECO:0000313" key="2">
    <source>
        <dbReference type="Proteomes" id="UP000054010"/>
    </source>
</evidence>
<dbReference type="eggNOG" id="ENOG50339YD">
    <property type="taxonomic scope" value="Bacteria"/>
</dbReference>
<dbReference type="AlphaFoldDB" id="E1IGD8"/>
<keyword evidence="2" id="KW-1185">Reference proteome</keyword>
<name>E1IGD8_9CHLR</name>
<dbReference type="OrthoDB" id="160695at2"/>
<proteinExistence type="predicted"/>
<gene>
    <name evidence="1" type="ORF">OSCT_2389</name>
</gene>
<protein>
    <submittedName>
        <fullName evidence="1">Uncharacterized protein</fullName>
    </submittedName>
</protein>
<dbReference type="Proteomes" id="UP000054010">
    <property type="component" value="Unassembled WGS sequence"/>
</dbReference>
<dbReference type="HOGENOM" id="CLU_136768_0_0_0"/>
<evidence type="ECO:0000313" key="1">
    <source>
        <dbReference type="EMBL" id="EFO79704.1"/>
    </source>
</evidence>
<dbReference type="STRING" id="765420.OSCT_2389"/>
<sequence>MSTTDMGALRRDLLLEQAIDRHAATLVRLATQAVLRLAGSKMKASQLRNAVNVANEDGSFDVIANFIRYKIATQEDSWGREASSFGHTVIEHLQTKVRKEAEEAHSELLSQLEGEEQDRLKEQIYRAMMRRYFGYAVRAFAYYEKAKPNEKNDALQILQEAANVK</sequence>
<dbReference type="EMBL" id="ADVR01000106">
    <property type="protein sequence ID" value="EFO79704.1"/>
    <property type="molecule type" value="Genomic_DNA"/>
</dbReference>
<accession>E1IGD8</accession>